<sequence>TIGNLTDLGFLWFREFYLETSRVIQFPIECSLPWMLVDQIIESQDAGLLESLLMPFDIYNDSAQHALHVLKQRFLYDEIEAEIALGVKAEEAGIIFFFGTPMNSHVVDGPALDGGVHAHKIWNEGAVEGDEKDEELSFTFSNFSTNATFLLGLNINLTQSSLSFKYIATSSSNLYFYLSLSQSTSFLFIFTNSDSRETVDWAITIEPTQRDPDRKMLGMAVNSLTVELGQTSKLLDPAFLFASDNADKYSVTPRRYDALFKMRRVKLLGRSIDLRYLIGQRMNKIFRENIDFLFERFESHDICSVVELQQLFDVLRLTYQLLEEYLTMDPFSVMLNEMSENISLVSFSGRLASQ</sequence>
<protein>
    <submittedName>
        <fullName evidence="1">Uncharacterized protein</fullName>
    </submittedName>
</protein>
<dbReference type="Pfam" id="PF05994">
    <property type="entry name" value="FragX_IP"/>
    <property type="match status" value="2"/>
</dbReference>
<feature type="non-terminal residue" evidence="1">
    <location>
        <position position="354"/>
    </location>
</feature>
<comment type="caution">
    <text evidence="1">The sequence shown here is derived from an EMBL/GenBank/DDBJ whole genome shotgun (WGS) entry which is preliminary data.</text>
</comment>
<dbReference type="EMBL" id="JAHRHJ020000002">
    <property type="protein sequence ID" value="KAH9326418.1"/>
    <property type="molecule type" value="Genomic_DNA"/>
</dbReference>
<keyword evidence="2" id="KW-1185">Reference proteome</keyword>
<dbReference type="AlphaFoldDB" id="A0AA38LIX2"/>
<accession>A0AA38LIX2</accession>
<evidence type="ECO:0000313" key="1">
    <source>
        <dbReference type="EMBL" id="KAH9326418.1"/>
    </source>
</evidence>
<dbReference type="Proteomes" id="UP000824469">
    <property type="component" value="Unassembled WGS sequence"/>
</dbReference>
<feature type="non-terminal residue" evidence="1">
    <location>
        <position position="1"/>
    </location>
</feature>
<dbReference type="InterPro" id="IPR008081">
    <property type="entry name" value="Cytoplasmic_FMR1-int"/>
</dbReference>
<reference evidence="1 2" key="1">
    <citation type="journal article" date="2021" name="Nat. Plants">
        <title>The Taxus genome provides insights into paclitaxel biosynthesis.</title>
        <authorList>
            <person name="Xiong X."/>
            <person name="Gou J."/>
            <person name="Liao Q."/>
            <person name="Li Y."/>
            <person name="Zhou Q."/>
            <person name="Bi G."/>
            <person name="Li C."/>
            <person name="Du R."/>
            <person name="Wang X."/>
            <person name="Sun T."/>
            <person name="Guo L."/>
            <person name="Liang H."/>
            <person name="Lu P."/>
            <person name="Wu Y."/>
            <person name="Zhang Z."/>
            <person name="Ro D.K."/>
            <person name="Shang Y."/>
            <person name="Huang S."/>
            <person name="Yan J."/>
        </authorList>
    </citation>
    <scope>NUCLEOTIDE SEQUENCE [LARGE SCALE GENOMIC DNA]</scope>
    <source>
        <strain evidence="1">Ta-2019</strain>
    </source>
</reference>
<dbReference type="PANTHER" id="PTHR12195">
    <property type="entry name" value="CYTOPLASMIC FMR1-INTERACTING PROTEIN-RELATED"/>
    <property type="match status" value="1"/>
</dbReference>
<dbReference type="GO" id="GO:0031267">
    <property type="term" value="F:small GTPase binding"/>
    <property type="evidence" value="ECO:0007669"/>
    <property type="project" value="InterPro"/>
</dbReference>
<dbReference type="GO" id="GO:0030833">
    <property type="term" value="P:regulation of actin filament polymerization"/>
    <property type="evidence" value="ECO:0007669"/>
    <property type="project" value="InterPro"/>
</dbReference>
<organism evidence="1 2">
    <name type="scientific">Taxus chinensis</name>
    <name type="common">Chinese yew</name>
    <name type="synonym">Taxus wallichiana var. chinensis</name>
    <dbReference type="NCBI Taxonomy" id="29808"/>
    <lineage>
        <taxon>Eukaryota</taxon>
        <taxon>Viridiplantae</taxon>
        <taxon>Streptophyta</taxon>
        <taxon>Embryophyta</taxon>
        <taxon>Tracheophyta</taxon>
        <taxon>Spermatophyta</taxon>
        <taxon>Pinopsida</taxon>
        <taxon>Pinidae</taxon>
        <taxon>Conifers II</taxon>
        <taxon>Cupressales</taxon>
        <taxon>Taxaceae</taxon>
        <taxon>Taxus</taxon>
    </lineage>
</organism>
<evidence type="ECO:0000313" key="2">
    <source>
        <dbReference type="Proteomes" id="UP000824469"/>
    </source>
</evidence>
<gene>
    <name evidence="1" type="ORF">KI387_006596</name>
</gene>
<proteinExistence type="predicted"/>
<name>A0AA38LIX2_TAXCH</name>